<evidence type="ECO:0000259" key="10">
    <source>
        <dbReference type="PROSITE" id="PS50011"/>
    </source>
</evidence>
<evidence type="ECO:0000256" key="7">
    <source>
        <dbReference type="ARBA" id="ARBA00047899"/>
    </source>
</evidence>
<organism evidence="11 12">
    <name type="scientific">Streptomyces litchfieldiae</name>
    <dbReference type="NCBI Taxonomy" id="3075543"/>
    <lineage>
        <taxon>Bacteria</taxon>
        <taxon>Bacillati</taxon>
        <taxon>Actinomycetota</taxon>
        <taxon>Actinomycetes</taxon>
        <taxon>Kitasatosporales</taxon>
        <taxon>Streptomycetaceae</taxon>
        <taxon>Streptomyces</taxon>
    </lineage>
</organism>
<dbReference type="Pfam" id="PF00069">
    <property type="entry name" value="Pkinase"/>
    <property type="match status" value="1"/>
</dbReference>
<proteinExistence type="predicted"/>
<feature type="region of interest" description="Disordered" evidence="9">
    <location>
        <begin position="1"/>
        <end position="46"/>
    </location>
</feature>
<keyword evidence="6" id="KW-0067">ATP-binding</keyword>
<keyword evidence="4" id="KW-0547">Nucleotide-binding</keyword>
<sequence>MTERGPDAPAESRLLDLPELPEPDPESLLQANPTPPAEGRPCGNHRCRRPVGAPYAGTEQRYEGYCSHCGTRYSLLPQLAPGSTLDGDRYTVRGCLAHGGLGWVYLAEDTRLRNRPVAFKGQLNPHDAGARVNMEEERDKMVALALAHDSIVSIHDYVPHERDGEPTVDYIVMEFVGGKPLRTVLNEAKAGLRPLGEPLTLEHVARYGCQILSALQAIHDKGLVYSDMKPDNVIHRGTRVVLIDLGGVQRPDDTNRVPVITRYYASPEVALGLKPPDVANDIHTVGRTLAELAEAVEEEPSDYGLGNESFRRLLTRATAREPRRRFASAADMAEQLEGVLRELVSLRTGREYTRPSEVFAPSPVLLDAGLGAVPGPEHWLGRSARAYRSPGLTGPVLDDGRPTAAQVAAGLPVPYPDPRDPAIVQLRLPGPRDPRATVRQWEIYLAAEKESGPARRSVEARLELCRAHLRIAGEIAPDHPGRKDHLARAESRLREAERVLDDTAVNLAADDWRVDWHNGLLALARGELTAAGTHFTRVYAALPGEYAPKLALGYCAECDATGGDAAERTDGVRRAQLLYHAVWRRTPQQGSAAFGLARIHLARGERGTAAEVLGLVPAMSRHYDAARIAAVRIRAARLAEGDRGLPDRRSLAAALRDLPTLALDGEAEAGEERTRLTAELRECLLDWFRRAPRPPDEEGPFRLPEPAARLLARKAPGKPYPPDENGLRRALSRSFRELAQLSGIGPAQHEHLIDCSNAVRPRVWFVSR</sequence>
<feature type="domain" description="Protein kinase" evidence="10">
    <location>
        <begin position="90"/>
        <end position="365"/>
    </location>
</feature>
<evidence type="ECO:0000256" key="9">
    <source>
        <dbReference type="SAM" id="MobiDB-lite"/>
    </source>
</evidence>
<name>A0ABU2MIW4_9ACTN</name>
<evidence type="ECO:0000256" key="2">
    <source>
        <dbReference type="ARBA" id="ARBA00022527"/>
    </source>
</evidence>
<keyword evidence="12" id="KW-1185">Reference proteome</keyword>
<evidence type="ECO:0000256" key="4">
    <source>
        <dbReference type="ARBA" id="ARBA00022741"/>
    </source>
</evidence>
<dbReference type="EC" id="2.7.11.1" evidence="1"/>
<comment type="catalytic activity">
    <reaction evidence="7">
        <text>L-threonyl-[protein] + ATP = O-phospho-L-threonyl-[protein] + ADP + H(+)</text>
        <dbReference type="Rhea" id="RHEA:46608"/>
        <dbReference type="Rhea" id="RHEA-COMP:11060"/>
        <dbReference type="Rhea" id="RHEA-COMP:11605"/>
        <dbReference type="ChEBI" id="CHEBI:15378"/>
        <dbReference type="ChEBI" id="CHEBI:30013"/>
        <dbReference type="ChEBI" id="CHEBI:30616"/>
        <dbReference type="ChEBI" id="CHEBI:61977"/>
        <dbReference type="ChEBI" id="CHEBI:456216"/>
        <dbReference type="EC" id="2.7.11.1"/>
    </reaction>
</comment>
<dbReference type="SMART" id="SM00220">
    <property type="entry name" value="S_TKc"/>
    <property type="match status" value="1"/>
</dbReference>
<dbReference type="InterPro" id="IPR011990">
    <property type="entry name" value="TPR-like_helical_dom_sf"/>
</dbReference>
<dbReference type="Gene3D" id="3.30.200.20">
    <property type="entry name" value="Phosphorylase Kinase, domain 1"/>
    <property type="match status" value="1"/>
</dbReference>
<comment type="catalytic activity">
    <reaction evidence="8">
        <text>L-seryl-[protein] + ATP = O-phospho-L-seryl-[protein] + ADP + H(+)</text>
        <dbReference type="Rhea" id="RHEA:17989"/>
        <dbReference type="Rhea" id="RHEA-COMP:9863"/>
        <dbReference type="Rhea" id="RHEA-COMP:11604"/>
        <dbReference type="ChEBI" id="CHEBI:15378"/>
        <dbReference type="ChEBI" id="CHEBI:29999"/>
        <dbReference type="ChEBI" id="CHEBI:30616"/>
        <dbReference type="ChEBI" id="CHEBI:83421"/>
        <dbReference type="ChEBI" id="CHEBI:456216"/>
        <dbReference type="EC" id="2.7.11.1"/>
    </reaction>
</comment>
<dbReference type="InterPro" id="IPR011009">
    <property type="entry name" value="Kinase-like_dom_sf"/>
</dbReference>
<keyword evidence="3" id="KW-0808">Transferase</keyword>
<keyword evidence="2" id="KW-0723">Serine/threonine-protein kinase</keyword>
<dbReference type="EMBL" id="JAVREL010000001">
    <property type="protein sequence ID" value="MDT0341537.1"/>
    <property type="molecule type" value="Genomic_DNA"/>
</dbReference>
<evidence type="ECO:0000256" key="1">
    <source>
        <dbReference type="ARBA" id="ARBA00012513"/>
    </source>
</evidence>
<protein>
    <recommendedName>
        <fullName evidence="1">non-specific serine/threonine protein kinase</fullName>
        <ecNumber evidence="1">2.7.11.1</ecNumber>
    </recommendedName>
</protein>
<accession>A0ABU2MIW4</accession>
<dbReference type="PANTHER" id="PTHR24363">
    <property type="entry name" value="SERINE/THREONINE PROTEIN KINASE"/>
    <property type="match status" value="1"/>
</dbReference>
<dbReference type="SUPFAM" id="SSF56112">
    <property type="entry name" value="Protein kinase-like (PK-like)"/>
    <property type="match status" value="1"/>
</dbReference>
<evidence type="ECO:0000256" key="5">
    <source>
        <dbReference type="ARBA" id="ARBA00022777"/>
    </source>
</evidence>
<dbReference type="Gene3D" id="1.25.40.10">
    <property type="entry name" value="Tetratricopeptide repeat domain"/>
    <property type="match status" value="2"/>
</dbReference>
<dbReference type="Gene3D" id="1.10.510.10">
    <property type="entry name" value="Transferase(Phosphotransferase) domain 1"/>
    <property type="match status" value="1"/>
</dbReference>
<evidence type="ECO:0000256" key="6">
    <source>
        <dbReference type="ARBA" id="ARBA00022840"/>
    </source>
</evidence>
<evidence type="ECO:0000313" key="12">
    <source>
        <dbReference type="Proteomes" id="UP001183246"/>
    </source>
</evidence>
<dbReference type="Pfam" id="PF16918">
    <property type="entry name" value="PknG_TPR"/>
    <property type="match status" value="1"/>
</dbReference>
<gene>
    <name evidence="11" type="ORF">RM590_02595</name>
</gene>
<dbReference type="InterPro" id="IPR031636">
    <property type="entry name" value="PknG_TPR"/>
</dbReference>
<dbReference type="PANTHER" id="PTHR24363:SF0">
    <property type="entry name" value="SERINE_THREONINE KINASE LIKE DOMAIN CONTAINING 1"/>
    <property type="match status" value="1"/>
</dbReference>
<dbReference type="InterPro" id="IPR000719">
    <property type="entry name" value="Prot_kinase_dom"/>
</dbReference>
<evidence type="ECO:0000313" key="11">
    <source>
        <dbReference type="EMBL" id="MDT0341537.1"/>
    </source>
</evidence>
<evidence type="ECO:0000256" key="8">
    <source>
        <dbReference type="ARBA" id="ARBA00048679"/>
    </source>
</evidence>
<reference evidence="12" key="1">
    <citation type="submission" date="2023-07" db="EMBL/GenBank/DDBJ databases">
        <title>30 novel species of actinomycetes from the DSMZ collection.</title>
        <authorList>
            <person name="Nouioui I."/>
        </authorList>
    </citation>
    <scope>NUCLEOTIDE SEQUENCE [LARGE SCALE GENOMIC DNA]</scope>
    <source>
        <strain evidence="12">DSM 44938</strain>
    </source>
</reference>
<dbReference type="RefSeq" id="WP_311702665.1">
    <property type="nucleotide sequence ID" value="NZ_JAVREL010000001.1"/>
</dbReference>
<comment type="caution">
    <text evidence="11">The sequence shown here is derived from an EMBL/GenBank/DDBJ whole genome shotgun (WGS) entry which is preliminary data.</text>
</comment>
<dbReference type="CDD" id="cd14014">
    <property type="entry name" value="STKc_PknB_like"/>
    <property type="match status" value="1"/>
</dbReference>
<evidence type="ECO:0000256" key="3">
    <source>
        <dbReference type="ARBA" id="ARBA00022679"/>
    </source>
</evidence>
<dbReference type="Pfam" id="PF16919">
    <property type="entry name" value="PknG_rubred"/>
    <property type="match status" value="1"/>
</dbReference>
<dbReference type="InterPro" id="IPR031634">
    <property type="entry name" value="PknG_rubred"/>
</dbReference>
<keyword evidence="5" id="KW-0418">Kinase</keyword>
<dbReference type="Proteomes" id="UP001183246">
    <property type="component" value="Unassembled WGS sequence"/>
</dbReference>
<dbReference type="PROSITE" id="PS50011">
    <property type="entry name" value="PROTEIN_KINASE_DOM"/>
    <property type="match status" value="1"/>
</dbReference>